<evidence type="ECO:0000313" key="2">
    <source>
        <dbReference type="EMBL" id="QHS97460.1"/>
    </source>
</evidence>
<keyword evidence="1" id="KW-1133">Transmembrane helix</keyword>
<keyword evidence="1" id="KW-0472">Membrane</keyword>
<dbReference type="EMBL" id="MN739296">
    <property type="protein sequence ID" value="QHS97460.1"/>
    <property type="molecule type" value="Genomic_DNA"/>
</dbReference>
<keyword evidence="1" id="KW-0812">Transmembrane</keyword>
<reference evidence="2" key="1">
    <citation type="journal article" date="2020" name="Nature">
        <title>Giant virus diversity and host interactions through global metagenomics.</title>
        <authorList>
            <person name="Schulz F."/>
            <person name="Roux S."/>
            <person name="Paez-Espino D."/>
            <person name="Jungbluth S."/>
            <person name="Walsh D.A."/>
            <person name="Denef V.J."/>
            <person name="McMahon K.D."/>
            <person name="Konstantinidis K.T."/>
            <person name="Eloe-Fadrosh E.A."/>
            <person name="Kyrpides N.C."/>
            <person name="Woyke T."/>
        </authorList>
    </citation>
    <scope>NUCLEOTIDE SEQUENCE</scope>
    <source>
        <strain evidence="2">GVMAG-M-3300020169-51</strain>
    </source>
</reference>
<organism evidence="2">
    <name type="scientific">viral metagenome</name>
    <dbReference type="NCBI Taxonomy" id="1070528"/>
    <lineage>
        <taxon>unclassified sequences</taxon>
        <taxon>metagenomes</taxon>
        <taxon>organismal metagenomes</taxon>
    </lineage>
</organism>
<evidence type="ECO:0000256" key="1">
    <source>
        <dbReference type="SAM" id="Phobius"/>
    </source>
</evidence>
<feature type="transmembrane region" description="Helical" evidence="1">
    <location>
        <begin position="9"/>
        <end position="28"/>
    </location>
</feature>
<feature type="transmembrane region" description="Helical" evidence="1">
    <location>
        <begin position="40"/>
        <end position="57"/>
    </location>
</feature>
<accession>A0A6C0BZB5</accession>
<sequence>MVHLTNKKTLLTMCFYSFLTFFLGPIITRTFLNDHPDQCPAGFLLGFTVSVLLWMKYGRHYAK</sequence>
<dbReference type="AlphaFoldDB" id="A0A6C0BZB5"/>
<proteinExistence type="predicted"/>
<name>A0A6C0BZB5_9ZZZZ</name>
<protein>
    <submittedName>
        <fullName evidence="2">Uncharacterized protein</fullName>
    </submittedName>
</protein>